<proteinExistence type="predicted"/>
<gene>
    <name evidence="1" type="ORF">PLEPLA_LOCUS44413</name>
</gene>
<dbReference type="AlphaFoldDB" id="A0A9N7Z5V1"/>
<protein>
    <submittedName>
        <fullName evidence="1">Uncharacterized protein</fullName>
    </submittedName>
</protein>
<evidence type="ECO:0000313" key="1">
    <source>
        <dbReference type="EMBL" id="CAB1456628.1"/>
    </source>
</evidence>
<reference evidence="1" key="1">
    <citation type="submission" date="2020-03" db="EMBL/GenBank/DDBJ databases">
        <authorList>
            <person name="Weist P."/>
        </authorList>
    </citation>
    <scope>NUCLEOTIDE SEQUENCE</scope>
</reference>
<accession>A0A9N7Z5V1</accession>
<dbReference type="EMBL" id="CADEAL010004305">
    <property type="protein sequence ID" value="CAB1456628.1"/>
    <property type="molecule type" value="Genomic_DNA"/>
</dbReference>
<dbReference type="Proteomes" id="UP001153269">
    <property type="component" value="Unassembled WGS sequence"/>
</dbReference>
<sequence length="173" mass="18923">MEIDSGSKMCRAPTRSFLAEHQAEQQARLRGSVQACFLLCSLAPRLMLCEWQRSSAVLARCLHSRPCLCALLLFACWTISSSLRPQRPKAQGKNVFHGNSVHNPATKQPRTGVATVPSQVIAVTERPTDAIREDELCILQWTTGCTVNVFLRGGNNVTVRVLGSLSLSSTTAE</sequence>
<evidence type="ECO:0000313" key="2">
    <source>
        <dbReference type="Proteomes" id="UP001153269"/>
    </source>
</evidence>
<keyword evidence="2" id="KW-1185">Reference proteome</keyword>
<organism evidence="1 2">
    <name type="scientific">Pleuronectes platessa</name>
    <name type="common">European plaice</name>
    <dbReference type="NCBI Taxonomy" id="8262"/>
    <lineage>
        <taxon>Eukaryota</taxon>
        <taxon>Metazoa</taxon>
        <taxon>Chordata</taxon>
        <taxon>Craniata</taxon>
        <taxon>Vertebrata</taxon>
        <taxon>Euteleostomi</taxon>
        <taxon>Actinopterygii</taxon>
        <taxon>Neopterygii</taxon>
        <taxon>Teleostei</taxon>
        <taxon>Neoteleostei</taxon>
        <taxon>Acanthomorphata</taxon>
        <taxon>Carangaria</taxon>
        <taxon>Pleuronectiformes</taxon>
        <taxon>Pleuronectoidei</taxon>
        <taxon>Pleuronectidae</taxon>
        <taxon>Pleuronectes</taxon>
    </lineage>
</organism>
<name>A0A9N7Z5V1_PLEPL</name>
<comment type="caution">
    <text evidence="1">The sequence shown here is derived from an EMBL/GenBank/DDBJ whole genome shotgun (WGS) entry which is preliminary data.</text>
</comment>